<gene>
    <name evidence="2" type="ORF">AKO1_004932</name>
</gene>
<dbReference type="InterPro" id="IPR050697">
    <property type="entry name" value="Adenylyl/Guanylyl_Cyclase_3/4"/>
</dbReference>
<sequence length="458" mass="51599">MCTSIINRVLRTKRSVIVDHANAQNDYQSVPYIKKNAIKSIMCCPIMITQEEKSHVMGVVYLENNKVQGIFTEHRNVILKTIIDSSIENAQIFTSLNSAYARFLPRKFLSLLGKTSVTNVSAGDAVERTMSVLFSDIRNFTSITESMSASNSFLFVNQFLNHIAPQIDRNDGFIDKFIGDAVMAIFAGTVTSALQSAIGMISALKEFNKDRDHSMVANSKEDMFMGKVSIGVGIHYGKLMIGTIGYKARLDATVISDTVNIANRLEGLTKILGVEIIISQSVIEQYERESCEGEVLLASPTEASPLYANNYVNFIKSRRLGVFVLKGMDPLVLYQIYDDAWYGSDYDLRVFEEKNDKFKQAVEGFNDKNNMKRNREVFKNLANEYPNDKLIALYATACDIYSNSHLPDSWQGEIRIDKDGNVAPFGGLIVKNNDYNRRRSRFSSSNLEDFTFDDKLFQ</sequence>
<evidence type="ECO:0000259" key="1">
    <source>
        <dbReference type="PROSITE" id="PS50125"/>
    </source>
</evidence>
<dbReference type="PROSITE" id="PS50125">
    <property type="entry name" value="GUANYLATE_CYCLASE_2"/>
    <property type="match status" value="1"/>
</dbReference>
<dbReference type="SUPFAM" id="SSF55781">
    <property type="entry name" value="GAF domain-like"/>
    <property type="match status" value="1"/>
</dbReference>
<dbReference type="InterPro" id="IPR029016">
    <property type="entry name" value="GAF-like_dom_sf"/>
</dbReference>
<feature type="domain" description="Guanylate cyclase" evidence="1">
    <location>
        <begin position="131"/>
        <end position="266"/>
    </location>
</feature>
<dbReference type="SUPFAM" id="SSF55073">
    <property type="entry name" value="Nucleotide cyclase"/>
    <property type="match status" value="1"/>
</dbReference>
<dbReference type="Gene3D" id="3.30.70.1230">
    <property type="entry name" value="Nucleotide cyclase"/>
    <property type="match status" value="1"/>
</dbReference>
<dbReference type="PANTHER" id="PTHR43081">
    <property type="entry name" value="ADENYLATE CYCLASE, TERMINAL-DIFFERENTIATION SPECIFIC-RELATED"/>
    <property type="match status" value="1"/>
</dbReference>
<name>A0AAW2Z4E7_9EUKA</name>
<dbReference type="AlphaFoldDB" id="A0AAW2Z4E7"/>
<dbReference type="PANTHER" id="PTHR43081:SF1">
    <property type="entry name" value="ADENYLATE CYCLASE, TERMINAL-DIFFERENTIATION SPECIFIC"/>
    <property type="match status" value="1"/>
</dbReference>
<dbReference type="GO" id="GO:0006171">
    <property type="term" value="P:cAMP biosynthetic process"/>
    <property type="evidence" value="ECO:0007669"/>
    <property type="project" value="TreeGrafter"/>
</dbReference>
<dbReference type="EMBL" id="JAOPGA020001024">
    <property type="protein sequence ID" value="KAL0484122.1"/>
    <property type="molecule type" value="Genomic_DNA"/>
</dbReference>
<dbReference type="Proteomes" id="UP001431209">
    <property type="component" value="Unassembled WGS sequence"/>
</dbReference>
<comment type="caution">
    <text evidence="2">The sequence shown here is derived from an EMBL/GenBank/DDBJ whole genome shotgun (WGS) entry which is preliminary data.</text>
</comment>
<protein>
    <submittedName>
        <fullName evidence="2">Cya</fullName>
    </submittedName>
</protein>
<reference evidence="2 3" key="1">
    <citation type="submission" date="2024-03" db="EMBL/GenBank/DDBJ databases">
        <title>The Acrasis kona genome and developmental transcriptomes reveal deep origins of eukaryotic multicellular pathways.</title>
        <authorList>
            <person name="Sheikh S."/>
            <person name="Fu C.-J."/>
            <person name="Brown M.W."/>
            <person name="Baldauf S.L."/>
        </authorList>
    </citation>
    <scope>NUCLEOTIDE SEQUENCE [LARGE SCALE GENOMIC DNA]</scope>
    <source>
        <strain evidence="2 3">ATCC MYA-3509</strain>
    </source>
</reference>
<dbReference type="GO" id="GO:0035556">
    <property type="term" value="P:intracellular signal transduction"/>
    <property type="evidence" value="ECO:0007669"/>
    <property type="project" value="InterPro"/>
</dbReference>
<dbReference type="SMART" id="SM00044">
    <property type="entry name" value="CYCc"/>
    <property type="match status" value="1"/>
</dbReference>
<evidence type="ECO:0000313" key="3">
    <source>
        <dbReference type="Proteomes" id="UP001431209"/>
    </source>
</evidence>
<dbReference type="InterPro" id="IPR029787">
    <property type="entry name" value="Nucleotide_cyclase"/>
</dbReference>
<dbReference type="CDD" id="cd07302">
    <property type="entry name" value="CHD"/>
    <property type="match status" value="1"/>
</dbReference>
<evidence type="ECO:0000313" key="2">
    <source>
        <dbReference type="EMBL" id="KAL0484122.1"/>
    </source>
</evidence>
<organism evidence="2 3">
    <name type="scientific">Acrasis kona</name>
    <dbReference type="NCBI Taxonomy" id="1008807"/>
    <lineage>
        <taxon>Eukaryota</taxon>
        <taxon>Discoba</taxon>
        <taxon>Heterolobosea</taxon>
        <taxon>Tetramitia</taxon>
        <taxon>Eutetramitia</taxon>
        <taxon>Acrasidae</taxon>
        <taxon>Acrasis</taxon>
    </lineage>
</organism>
<proteinExistence type="predicted"/>
<dbReference type="Gene3D" id="3.30.450.40">
    <property type="match status" value="1"/>
</dbReference>
<dbReference type="Pfam" id="PF00211">
    <property type="entry name" value="Guanylate_cyc"/>
    <property type="match status" value="1"/>
</dbReference>
<dbReference type="InterPro" id="IPR001054">
    <property type="entry name" value="A/G_cyclase"/>
</dbReference>
<keyword evidence="3" id="KW-1185">Reference proteome</keyword>
<accession>A0AAW2Z4E7</accession>